<feature type="non-terminal residue" evidence="3">
    <location>
        <position position="191"/>
    </location>
</feature>
<proteinExistence type="predicted"/>
<feature type="domain" description="Aminopeptidase N-like N-terminal" evidence="2">
    <location>
        <begin position="28"/>
        <end position="186"/>
    </location>
</feature>
<protein>
    <submittedName>
        <fullName evidence="3">Aminopeptidase 1</fullName>
    </submittedName>
</protein>
<keyword evidence="3" id="KW-0378">Hydrolase</keyword>
<dbReference type="GO" id="GO:0016020">
    <property type="term" value="C:membrane"/>
    <property type="evidence" value="ECO:0007669"/>
    <property type="project" value="TreeGrafter"/>
</dbReference>
<dbReference type="GO" id="GO:0008270">
    <property type="term" value="F:zinc ion binding"/>
    <property type="evidence" value="ECO:0007669"/>
    <property type="project" value="TreeGrafter"/>
</dbReference>
<dbReference type="GO" id="GO:0070006">
    <property type="term" value="F:metalloaminopeptidase activity"/>
    <property type="evidence" value="ECO:0007669"/>
    <property type="project" value="TreeGrafter"/>
</dbReference>
<dbReference type="GO" id="GO:0005737">
    <property type="term" value="C:cytoplasm"/>
    <property type="evidence" value="ECO:0007669"/>
    <property type="project" value="TreeGrafter"/>
</dbReference>
<dbReference type="SUPFAM" id="SSF63737">
    <property type="entry name" value="Leukotriene A4 hydrolase N-terminal domain"/>
    <property type="match status" value="1"/>
</dbReference>
<organism evidence="3">
    <name type="scientific">Anoplophora glabripennis</name>
    <name type="common">Asian longhorn beetle</name>
    <name type="synonym">Anoplophora nobilis</name>
    <dbReference type="NCBI Taxonomy" id="217634"/>
    <lineage>
        <taxon>Eukaryota</taxon>
        <taxon>Metazoa</taxon>
        <taxon>Ecdysozoa</taxon>
        <taxon>Arthropoda</taxon>
        <taxon>Hexapoda</taxon>
        <taxon>Insecta</taxon>
        <taxon>Pterygota</taxon>
        <taxon>Neoptera</taxon>
        <taxon>Endopterygota</taxon>
        <taxon>Coleoptera</taxon>
        <taxon>Polyphaga</taxon>
        <taxon>Cucujiformia</taxon>
        <taxon>Chrysomeloidea</taxon>
        <taxon>Cerambycidae</taxon>
        <taxon>Lamiinae</taxon>
        <taxon>Lamiini</taxon>
        <taxon>Anoplophora</taxon>
    </lineage>
</organism>
<name>V5GDC3_ANOGL</name>
<dbReference type="GO" id="GO:0042277">
    <property type="term" value="F:peptide binding"/>
    <property type="evidence" value="ECO:0007669"/>
    <property type="project" value="TreeGrafter"/>
</dbReference>
<keyword evidence="1" id="KW-0732">Signal</keyword>
<keyword evidence="3" id="KW-0031">Aminopeptidase</keyword>
<dbReference type="InterPro" id="IPR045357">
    <property type="entry name" value="Aminopeptidase_N-like_N"/>
</dbReference>
<dbReference type="GO" id="GO:0006508">
    <property type="term" value="P:proteolysis"/>
    <property type="evidence" value="ECO:0007669"/>
    <property type="project" value="TreeGrafter"/>
</dbReference>
<gene>
    <name evidence="3" type="primary">APE1</name>
</gene>
<evidence type="ECO:0000313" key="3">
    <source>
        <dbReference type="EMBL" id="JAB61999.1"/>
    </source>
</evidence>
<dbReference type="Pfam" id="PF17900">
    <property type="entry name" value="Peptidase_M1_N"/>
    <property type="match status" value="1"/>
</dbReference>
<dbReference type="AlphaFoldDB" id="V5GDC3"/>
<dbReference type="PANTHER" id="PTHR11533:SF301">
    <property type="entry name" value="AMINOPEPTIDASE"/>
    <property type="match status" value="1"/>
</dbReference>
<reference evidence="3" key="1">
    <citation type="submission" date="2013-07" db="EMBL/GenBank/DDBJ databases">
        <title>Midgut Transcriptome Profiling of Anoplphora glabripennis, a Lignocellulose Degrading, Wood-Boring Cerambycid.</title>
        <authorList>
            <person name="Scully E.D."/>
            <person name="Hoover K."/>
            <person name="Carlson J.E."/>
            <person name="Tien M."/>
            <person name="Geib S.M."/>
        </authorList>
    </citation>
    <scope>NUCLEOTIDE SEQUENCE</scope>
</reference>
<sequence length="191" mass="21188">MMLRTYISIWILVLGTVQPYRLPELYSPSSYDLNLNLPPEAFTNASNTYSGQVTVQFSFINVTSYITLHAHHEYIQISNITFDGSEVVAGSYSVDNTTDILNISISDAVVANLTTSLSYSLVIEFTGLLSTTDMYGLYKSYYIDANGTTKYLVTTQFEATHARRAFPCFDEPALKASFNVSLTVPLGLNVL</sequence>
<dbReference type="InterPro" id="IPR050344">
    <property type="entry name" value="Peptidase_M1_aminopeptidases"/>
</dbReference>
<dbReference type="InterPro" id="IPR042097">
    <property type="entry name" value="Aminopeptidase_N-like_N_sf"/>
</dbReference>
<evidence type="ECO:0000256" key="1">
    <source>
        <dbReference type="SAM" id="SignalP"/>
    </source>
</evidence>
<feature type="chain" id="PRO_5004733869" evidence="1">
    <location>
        <begin position="20"/>
        <end position="191"/>
    </location>
</feature>
<evidence type="ECO:0000259" key="2">
    <source>
        <dbReference type="Pfam" id="PF17900"/>
    </source>
</evidence>
<dbReference type="EMBL" id="GALX01006467">
    <property type="protein sequence ID" value="JAB61999.1"/>
    <property type="molecule type" value="Transcribed_RNA"/>
</dbReference>
<dbReference type="GO" id="GO:0005615">
    <property type="term" value="C:extracellular space"/>
    <property type="evidence" value="ECO:0007669"/>
    <property type="project" value="TreeGrafter"/>
</dbReference>
<dbReference type="GO" id="GO:0043171">
    <property type="term" value="P:peptide catabolic process"/>
    <property type="evidence" value="ECO:0007669"/>
    <property type="project" value="TreeGrafter"/>
</dbReference>
<dbReference type="Gene3D" id="2.60.40.1730">
    <property type="entry name" value="tricorn interacting facor f3 domain"/>
    <property type="match status" value="1"/>
</dbReference>
<feature type="signal peptide" evidence="1">
    <location>
        <begin position="1"/>
        <end position="19"/>
    </location>
</feature>
<dbReference type="PANTHER" id="PTHR11533">
    <property type="entry name" value="PROTEASE M1 ZINC METALLOPROTEASE"/>
    <property type="match status" value="1"/>
</dbReference>
<keyword evidence="3" id="KW-0645">Protease</keyword>
<accession>V5GDC3</accession>